<proteinExistence type="predicted"/>
<accession>A0A9W9R9I2</accession>
<dbReference type="PRINTS" id="PR00755">
    <property type="entry name" value="AFLATOXINBRP"/>
</dbReference>
<dbReference type="GO" id="GO:0008270">
    <property type="term" value="F:zinc ion binding"/>
    <property type="evidence" value="ECO:0007669"/>
    <property type="project" value="InterPro"/>
</dbReference>
<dbReference type="GeneID" id="81467576"/>
<gene>
    <name evidence="8" type="ORF">N7517_010670</name>
</gene>
<keyword evidence="1" id="KW-0479">Metal-binding</keyword>
<dbReference type="Pfam" id="PF00172">
    <property type="entry name" value="Zn_clus"/>
    <property type="match status" value="1"/>
</dbReference>
<protein>
    <submittedName>
        <fullName evidence="8">Aflatoxin biosynthesis regulatory protein</fullName>
    </submittedName>
</protein>
<dbReference type="AlphaFoldDB" id="A0A9W9R9I2"/>
<organism evidence="8 9">
    <name type="scientific">Penicillium concentricum</name>
    <dbReference type="NCBI Taxonomy" id="293559"/>
    <lineage>
        <taxon>Eukaryota</taxon>
        <taxon>Fungi</taxon>
        <taxon>Dikarya</taxon>
        <taxon>Ascomycota</taxon>
        <taxon>Pezizomycotina</taxon>
        <taxon>Eurotiomycetes</taxon>
        <taxon>Eurotiomycetidae</taxon>
        <taxon>Eurotiales</taxon>
        <taxon>Aspergillaceae</taxon>
        <taxon>Penicillium</taxon>
    </lineage>
</organism>
<evidence type="ECO:0000256" key="2">
    <source>
        <dbReference type="ARBA" id="ARBA00023015"/>
    </source>
</evidence>
<dbReference type="GO" id="GO:0005634">
    <property type="term" value="C:nucleus"/>
    <property type="evidence" value="ECO:0007669"/>
    <property type="project" value="InterPro"/>
</dbReference>
<keyword evidence="2" id="KW-0805">Transcription regulation</keyword>
<evidence type="ECO:0000313" key="8">
    <source>
        <dbReference type="EMBL" id="KAJ5356061.1"/>
    </source>
</evidence>
<dbReference type="InterPro" id="IPR050675">
    <property type="entry name" value="OAF3"/>
</dbReference>
<dbReference type="EMBL" id="JAPZBT010000006">
    <property type="protein sequence ID" value="KAJ5356061.1"/>
    <property type="molecule type" value="Genomic_DNA"/>
</dbReference>
<dbReference type="GO" id="GO:0045122">
    <property type="term" value="P:aflatoxin biosynthetic process"/>
    <property type="evidence" value="ECO:0007669"/>
    <property type="project" value="InterPro"/>
</dbReference>
<keyword evidence="5" id="KW-0539">Nucleus</keyword>
<keyword evidence="3" id="KW-0238">DNA-binding</keyword>
<dbReference type="InterPro" id="IPR036864">
    <property type="entry name" value="Zn2-C6_fun-type_DNA-bd_sf"/>
</dbReference>
<reference evidence="8" key="2">
    <citation type="journal article" date="2023" name="IMA Fungus">
        <title>Comparative genomic study of the Penicillium genus elucidates a diverse pangenome and 15 lateral gene transfer events.</title>
        <authorList>
            <person name="Petersen C."/>
            <person name="Sorensen T."/>
            <person name="Nielsen M.R."/>
            <person name="Sondergaard T.E."/>
            <person name="Sorensen J.L."/>
            <person name="Fitzpatrick D.A."/>
            <person name="Frisvad J.C."/>
            <person name="Nielsen K.L."/>
        </authorList>
    </citation>
    <scope>NUCLEOTIDE SEQUENCE</scope>
    <source>
        <strain evidence="8">IBT 3081</strain>
    </source>
</reference>
<dbReference type="Pfam" id="PF08493">
    <property type="entry name" value="AflR"/>
    <property type="match status" value="1"/>
</dbReference>
<dbReference type="InterPro" id="IPR001138">
    <property type="entry name" value="Zn2Cys6_DnaBD"/>
</dbReference>
<feature type="compositionally biased region" description="Low complexity" evidence="6">
    <location>
        <begin position="61"/>
        <end position="81"/>
    </location>
</feature>
<name>A0A9W9R9I2_9EURO</name>
<evidence type="ECO:0000259" key="7">
    <source>
        <dbReference type="PROSITE" id="PS50048"/>
    </source>
</evidence>
<dbReference type="RefSeq" id="XP_056574208.1">
    <property type="nucleotide sequence ID" value="XM_056728393.1"/>
</dbReference>
<evidence type="ECO:0000256" key="5">
    <source>
        <dbReference type="ARBA" id="ARBA00023242"/>
    </source>
</evidence>
<sequence>MAGDSIRSTRREKLRSSCDRCGTAKVKCDKEQPECGRCISHGVPCVYGVSRKMGKPPRRISLSQSTSDTVTTTQSSSETSSGGMPLDLDISSGTDMNTWDPMDEDNNSHTFIDILDAGGSLNHEIPIPMIPNLPLDYSEWAMSDQTNVNTHFPLRSSHQSPIQGEDLSSMTFQWQWDTSAHLEQGSISPEMANSHDCQQKSHEILESISVHNISKSEADEGLPPPTGFALKTETTVNGVPLDVVLQLNREATERLIELVSCPCARIPSVALLYASIISRILAWYEQAAACTQLSSLSSLPSTAAGSILASSDSRRGACSPPMQPPEVSVAPSRMMVGTFNVDDPRLQTMINIHLLSGEMKRVEDVIDQFGSQTGCSTPATGQIGGLCLSLNSWLKQDYSRILHMMQSELKELGILDRC</sequence>
<dbReference type="GO" id="GO:0000981">
    <property type="term" value="F:DNA-binding transcription factor activity, RNA polymerase II-specific"/>
    <property type="evidence" value="ECO:0007669"/>
    <property type="project" value="InterPro"/>
</dbReference>
<evidence type="ECO:0000256" key="6">
    <source>
        <dbReference type="SAM" id="MobiDB-lite"/>
    </source>
</evidence>
<evidence type="ECO:0000313" key="9">
    <source>
        <dbReference type="Proteomes" id="UP001147752"/>
    </source>
</evidence>
<dbReference type="Proteomes" id="UP001147752">
    <property type="component" value="Unassembled WGS sequence"/>
</dbReference>
<reference evidence="8" key="1">
    <citation type="submission" date="2022-12" db="EMBL/GenBank/DDBJ databases">
        <authorList>
            <person name="Petersen C."/>
        </authorList>
    </citation>
    <scope>NUCLEOTIDE SEQUENCE</scope>
    <source>
        <strain evidence="8">IBT 3081</strain>
    </source>
</reference>
<dbReference type="PANTHER" id="PTHR31069:SF31">
    <property type="entry name" value="MONODICTYPHENONE CLUSTER TRANSCRIPTION FACTOR-RELATED"/>
    <property type="match status" value="1"/>
</dbReference>
<dbReference type="Gene3D" id="4.10.240.10">
    <property type="entry name" value="Zn(2)-C6 fungal-type DNA-binding domain"/>
    <property type="match status" value="1"/>
</dbReference>
<dbReference type="CDD" id="cd00067">
    <property type="entry name" value="GAL4"/>
    <property type="match status" value="1"/>
</dbReference>
<dbReference type="GO" id="GO:0003677">
    <property type="term" value="F:DNA binding"/>
    <property type="evidence" value="ECO:0007669"/>
    <property type="project" value="UniProtKB-KW"/>
</dbReference>
<feature type="region of interest" description="Disordered" evidence="6">
    <location>
        <begin position="53"/>
        <end position="87"/>
    </location>
</feature>
<dbReference type="SMART" id="SM00066">
    <property type="entry name" value="GAL4"/>
    <property type="match status" value="1"/>
</dbReference>
<dbReference type="SUPFAM" id="SSF57701">
    <property type="entry name" value="Zn2/Cys6 DNA-binding domain"/>
    <property type="match status" value="1"/>
</dbReference>
<keyword evidence="4" id="KW-0804">Transcription</keyword>
<keyword evidence="9" id="KW-1185">Reference proteome</keyword>
<comment type="caution">
    <text evidence="8">The sequence shown here is derived from an EMBL/GenBank/DDBJ whole genome shotgun (WGS) entry which is preliminary data.</text>
</comment>
<evidence type="ECO:0000256" key="1">
    <source>
        <dbReference type="ARBA" id="ARBA00022723"/>
    </source>
</evidence>
<dbReference type="PANTHER" id="PTHR31069">
    <property type="entry name" value="OLEATE-ACTIVATED TRANSCRIPTION FACTOR 1-RELATED"/>
    <property type="match status" value="1"/>
</dbReference>
<dbReference type="PROSITE" id="PS50048">
    <property type="entry name" value="ZN2_CY6_FUNGAL_2"/>
    <property type="match status" value="1"/>
</dbReference>
<evidence type="ECO:0000256" key="4">
    <source>
        <dbReference type="ARBA" id="ARBA00023163"/>
    </source>
</evidence>
<evidence type="ECO:0000256" key="3">
    <source>
        <dbReference type="ARBA" id="ARBA00023125"/>
    </source>
</evidence>
<feature type="domain" description="Zn(2)-C6 fungal-type" evidence="7">
    <location>
        <begin position="17"/>
        <end position="47"/>
    </location>
</feature>
<dbReference type="InterPro" id="IPR013700">
    <property type="entry name" value="AflR"/>
</dbReference>
<dbReference type="OrthoDB" id="2943660at2759"/>